<dbReference type="InterPro" id="IPR038354">
    <property type="entry name" value="VKOR_sf"/>
</dbReference>
<comment type="similarity">
    <text evidence="2">Belongs to the VKOR family.</text>
</comment>
<accession>A0A5B0E5S4</accession>
<keyword evidence="6" id="KW-0560">Oxidoreductase</keyword>
<keyword evidence="3 10" id="KW-0812">Transmembrane</keyword>
<keyword evidence="4" id="KW-0874">Quinone</keyword>
<keyword evidence="9" id="KW-0676">Redox-active center</keyword>
<evidence type="ECO:0000256" key="7">
    <source>
        <dbReference type="ARBA" id="ARBA00023136"/>
    </source>
</evidence>
<protein>
    <submittedName>
        <fullName evidence="12">Vitamin K epoxide reductase family protein</fullName>
    </submittedName>
</protein>
<gene>
    <name evidence="12" type="ORF">FQ154_19655</name>
</gene>
<evidence type="ECO:0000256" key="6">
    <source>
        <dbReference type="ARBA" id="ARBA00023002"/>
    </source>
</evidence>
<feature type="transmembrane region" description="Helical" evidence="10">
    <location>
        <begin position="76"/>
        <end position="94"/>
    </location>
</feature>
<feature type="transmembrane region" description="Helical" evidence="10">
    <location>
        <begin position="101"/>
        <end position="122"/>
    </location>
</feature>
<dbReference type="InterPro" id="IPR012932">
    <property type="entry name" value="VKOR"/>
</dbReference>
<dbReference type="GO" id="GO:0048038">
    <property type="term" value="F:quinone binding"/>
    <property type="evidence" value="ECO:0007669"/>
    <property type="project" value="UniProtKB-KW"/>
</dbReference>
<dbReference type="EMBL" id="VOBL01000036">
    <property type="protein sequence ID" value="KAA0973120.1"/>
    <property type="molecule type" value="Genomic_DNA"/>
</dbReference>
<evidence type="ECO:0000256" key="8">
    <source>
        <dbReference type="ARBA" id="ARBA00023157"/>
    </source>
</evidence>
<keyword evidence="5 10" id="KW-1133">Transmembrane helix</keyword>
<feature type="domain" description="Vitamin K epoxide reductase" evidence="11">
    <location>
        <begin position="12"/>
        <end position="153"/>
    </location>
</feature>
<comment type="subcellular location">
    <subcellularLocation>
        <location evidence="1">Membrane</location>
        <topology evidence="1">Multi-pass membrane protein</topology>
    </subcellularLocation>
</comment>
<feature type="transmembrane region" description="Helical" evidence="10">
    <location>
        <begin position="128"/>
        <end position="147"/>
    </location>
</feature>
<comment type="caution">
    <text evidence="12">The sequence shown here is derived from an EMBL/GenBank/DDBJ whole genome shotgun (WGS) entry which is preliminary data.</text>
</comment>
<dbReference type="GO" id="GO:0016020">
    <property type="term" value="C:membrane"/>
    <property type="evidence" value="ECO:0007669"/>
    <property type="project" value="UniProtKB-SubCell"/>
</dbReference>
<dbReference type="OrthoDB" id="9783799at2"/>
<evidence type="ECO:0000256" key="5">
    <source>
        <dbReference type="ARBA" id="ARBA00022989"/>
    </source>
</evidence>
<proteinExistence type="inferred from homology"/>
<feature type="transmembrane region" description="Helical" evidence="10">
    <location>
        <begin position="12"/>
        <end position="31"/>
    </location>
</feature>
<dbReference type="Proteomes" id="UP000323856">
    <property type="component" value="Unassembled WGS sequence"/>
</dbReference>
<sequence>MTTPDAPRHSRPISFAIFLAIAGAVGWWAAFNLTVSKIEVLENPSVDLACDFSVLVQCGTNLTAWQGAVFGFPNPLLGMGGFVAPIAVGVGLLAGARFARWFWIAFNVGIVGAFAFVIWLISQSLYSLGTLCPWCMVVWVATIPLFWVVTTRNLVEGVLGSSLVGFGAALRSWVVPITIVSYAVVVLLAQLQLNALARL</sequence>
<evidence type="ECO:0000256" key="9">
    <source>
        <dbReference type="ARBA" id="ARBA00023284"/>
    </source>
</evidence>
<evidence type="ECO:0000256" key="1">
    <source>
        <dbReference type="ARBA" id="ARBA00004141"/>
    </source>
</evidence>
<dbReference type="RefSeq" id="WP_149621039.1">
    <property type="nucleotide sequence ID" value="NZ_JBITUG010000005.1"/>
</dbReference>
<dbReference type="Pfam" id="PF07884">
    <property type="entry name" value="VKOR"/>
    <property type="match status" value="1"/>
</dbReference>
<evidence type="ECO:0000256" key="3">
    <source>
        <dbReference type="ARBA" id="ARBA00022692"/>
    </source>
</evidence>
<dbReference type="InterPro" id="IPR041714">
    <property type="entry name" value="VKOR_Actinobacteria"/>
</dbReference>
<dbReference type="CDD" id="cd12922">
    <property type="entry name" value="VKOR_5"/>
    <property type="match status" value="1"/>
</dbReference>
<evidence type="ECO:0000256" key="2">
    <source>
        <dbReference type="ARBA" id="ARBA00006214"/>
    </source>
</evidence>
<name>A0A5B0E5S4_9MICC</name>
<evidence type="ECO:0000259" key="11">
    <source>
        <dbReference type="SMART" id="SM00756"/>
    </source>
</evidence>
<reference evidence="12 13" key="1">
    <citation type="submission" date="2019-07" db="EMBL/GenBank/DDBJ databases">
        <title>Analysis of the biochemical properties, biological activity and biotechnological potential of siderophores and biosurfactants produced by Antarctic psychrotolerant bacteria.</title>
        <authorList>
            <person name="Styczynski M."/>
            <person name="Krucon T."/>
            <person name="Decewicz P."/>
            <person name="Dziewit L."/>
        </authorList>
    </citation>
    <scope>NUCLEOTIDE SEQUENCE [LARGE SCALE GENOMIC DNA]</scope>
    <source>
        <strain evidence="12 13">ANT_H27</strain>
    </source>
</reference>
<dbReference type="Gene3D" id="1.20.1440.130">
    <property type="entry name" value="VKOR domain"/>
    <property type="match status" value="1"/>
</dbReference>
<dbReference type="AlphaFoldDB" id="A0A5B0E5S4"/>
<keyword evidence="8" id="KW-1015">Disulfide bond</keyword>
<evidence type="ECO:0000256" key="10">
    <source>
        <dbReference type="SAM" id="Phobius"/>
    </source>
</evidence>
<feature type="transmembrane region" description="Helical" evidence="10">
    <location>
        <begin position="179"/>
        <end position="197"/>
    </location>
</feature>
<evidence type="ECO:0000313" key="13">
    <source>
        <dbReference type="Proteomes" id="UP000323856"/>
    </source>
</evidence>
<evidence type="ECO:0000313" key="12">
    <source>
        <dbReference type="EMBL" id="KAA0973120.1"/>
    </source>
</evidence>
<keyword evidence="7 10" id="KW-0472">Membrane</keyword>
<dbReference type="SMART" id="SM00756">
    <property type="entry name" value="VKc"/>
    <property type="match status" value="1"/>
</dbReference>
<dbReference type="GO" id="GO:0016491">
    <property type="term" value="F:oxidoreductase activity"/>
    <property type="evidence" value="ECO:0007669"/>
    <property type="project" value="UniProtKB-KW"/>
</dbReference>
<organism evidence="12 13">
    <name type="scientific">Paeniglutamicibacter gangotriensis</name>
    <dbReference type="NCBI Taxonomy" id="254787"/>
    <lineage>
        <taxon>Bacteria</taxon>
        <taxon>Bacillati</taxon>
        <taxon>Actinomycetota</taxon>
        <taxon>Actinomycetes</taxon>
        <taxon>Micrococcales</taxon>
        <taxon>Micrococcaceae</taxon>
        <taxon>Paeniglutamicibacter</taxon>
    </lineage>
</organism>
<evidence type="ECO:0000256" key="4">
    <source>
        <dbReference type="ARBA" id="ARBA00022719"/>
    </source>
</evidence>